<name>A0A397W5N7_9GLOM</name>
<dbReference type="EMBL" id="QKWP01000024">
    <property type="protein sequence ID" value="RIB30014.1"/>
    <property type="molecule type" value="Genomic_DNA"/>
</dbReference>
<accession>A0A397W5N7</accession>
<gene>
    <name evidence="2" type="ORF">C2G38_2153976</name>
</gene>
<feature type="region of interest" description="Disordered" evidence="1">
    <location>
        <begin position="100"/>
        <end position="121"/>
    </location>
</feature>
<comment type="caution">
    <text evidence="2">The sequence shown here is derived from an EMBL/GenBank/DDBJ whole genome shotgun (WGS) entry which is preliminary data.</text>
</comment>
<proteinExistence type="predicted"/>
<protein>
    <submittedName>
        <fullName evidence="2">Uncharacterized protein</fullName>
    </submittedName>
</protein>
<feature type="non-terminal residue" evidence="2">
    <location>
        <position position="192"/>
    </location>
</feature>
<dbReference type="AlphaFoldDB" id="A0A397W5N7"/>
<organism evidence="2 3">
    <name type="scientific">Gigaspora rosea</name>
    <dbReference type="NCBI Taxonomy" id="44941"/>
    <lineage>
        <taxon>Eukaryota</taxon>
        <taxon>Fungi</taxon>
        <taxon>Fungi incertae sedis</taxon>
        <taxon>Mucoromycota</taxon>
        <taxon>Glomeromycotina</taxon>
        <taxon>Glomeromycetes</taxon>
        <taxon>Diversisporales</taxon>
        <taxon>Gigasporaceae</taxon>
        <taxon>Gigaspora</taxon>
    </lineage>
</organism>
<evidence type="ECO:0000313" key="3">
    <source>
        <dbReference type="Proteomes" id="UP000266673"/>
    </source>
</evidence>
<reference evidence="2 3" key="1">
    <citation type="submission" date="2018-06" db="EMBL/GenBank/DDBJ databases">
        <title>Comparative genomics reveals the genomic features of Rhizophagus irregularis, R. cerebriforme, R. diaphanum and Gigaspora rosea, and their symbiotic lifestyle signature.</title>
        <authorList>
            <person name="Morin E."/>
            <person name="San Clemente H."/>
            <person name="Chen E.C.H."/>
            <person name="De La Providencia I."/>
            <person name="Hainaut M."/>
            <person name="Kuo A."/>
            <person name="Kohler A."/>
            <person name="Murat C."/>
            <person name="Tang N."/>
            <person name="Roy S."/>
            <person name="Loubradou J."/>
            <person name="Henrissat B."/>
            <person name="Grigoriev I.V."/>
            <person name="Corradi N."/>
            <person name="Roux C."/>
            <person name="Martin F.M."/>
        </authorList>
    </citation>
    <scope>NUCLEOTIDE SEQUENCE [LARGE SCALE GENOMIC DNA]</scope>
    <source>
        <strain evidence="2 3">DAOM 194757</strain>
    </source>
</reference>
<feature type="compositionally biased region" description="Low complexity" evidence="1">
    <location>
        <begin position="100"/>
        <end position="119"/>
    </location>
</feature>
<keyword evidence="3" id="KW-1185">Reference proteome</keyword>
<evidence type="ECO:0000313" key="2">
    <source>
        <dbReference type="EMBL" id="RIB30014.1"/>
    </source>
</evidence>
<sequence>MSRPNAEDLTCIFQNLVKDHKNIGLSACGTKTKQTWRHADSPAAKKRLPLYHPYIPELVDLHSSLSSYSICETHYNQLISKDNFYQQLLNNSLFPPSSSSSSSVHQFQTDTNSDNNSTSISRTHEEVTDFIGSHLSIERAKNLFDKSQDNSDVTYAITELLFQLEIQKGEIIELRKNISEYCEEIVHLKKLY</sequence>
<evidence type="ECO:0000256" key="1">
    <source>
        <dbReference type="SAM" id="MobiDB-lite"/>
    </source>
</evidence>
<dbReference type="Proteomes" id="UP000266673">
    <property type="component" value="Unassembled WGS sequence"/>
</dbReference>
<dbReference type="OrthoDB" id="2447818at2759"/>